<feature type="transmembrane region" description="Helical" evidence="7">
    <location>
        <begin position="189"/>
        <end position="210"/>
    </location>
</feature>
<name>A0ABP0KAB1_9DINO</name>
<feature type="transmembrane region" description="Helical" evidence="7">
    <location>
        <begin position="350"/>
        <end position="374"/>
    </location>
</feature>
<feature type="transmembrane region" description="Helical" evidence="7">
    <location>
        <begin position="80"/>
        <end position="105"/>
    </location>
</feature>
<feature type="transmembrane region" description="Helical" evidence="7">
    <location>
        <begin position="415"/>
        <end position="439"/>
    </location>
</feature>
<evidence type="ECO:0000313" key="9">
    <source>
        <dbReference type="Proteomes" id="UP001642464"/>
    </source>
</evidence>
<keyword evidence="7" id="KW-0406">Ion transport</keyword>
<feature type="non-terminal residue" evidence="8">
    <location>
        <position position="455"/>
    </location>
</feature>
<dbReference type="InterPro" id="IPR009716">
    <property type="entry name" value="Ferroportin-1"/>
</dbReference>
<dbReference type="InterPro" id="IPR036259">
    <property type="entry name" value="MFS_trans_sf"/>
</dbReference>
<organism evidence="8 9">
    <name type="scientific">Durusdinium trenchii</name>
    <dbReference type="NCBI Taxonomy" id="1381693"/>
    <lineage>
        <taxon>Eukaryota</taxon>
        <taxon>Sar</taxon>
        <taxon>Alveolata</taxon>
        <taxon>Dinophyceae</taxon>
        <taxon>Suessiales</taxon>
        <taxon>Symbiodiniaceae</taxon>
        <taxon>Durusdinium</taxon>
    </lineage>
</organism>
<dbReference type="PANTHER" id="PTHR11660:SF57">
    <property type="entry name" value="SOLUTE CARRIER FAMILY 40 MEMBER"/>
    <property type="match status" value="1"/>
</dbReference>
<dbReference type="Proteomes" id="UP001642464">
    <property type="component" value="Unassembled WGS sequence"/>
</dbReference>
<keyword evidence="3 7" id="KW-0813">Transport</keyword>
<dbReference type="EMBL" id="CAXAMM010010491">
    <property type="protein sequence ID" value="CAK9023479.1"/>
    <property type="molecule type" value="Genomic_DNA"/>
</dbReference>
<dbReference type="Gene3D" id="1.20.1250.20">
    <property type="entry name" value="MFS general substrate transporter like domains"/>
    <property type="match status" value="1"/>
</dbReference>
<comment type="caution">
    <text evidence="8">The sequence shown here is derived from an EMBL/GenBank/DDBJ whole genome shotgun (WGS) entry which is preliminary data.</text>
</comment>
<keyword evidence="4 7" id="KW-0812">Transmembrane</keyword>
<comment type="similarity">
    <text evidence="2 7">Belongs to the ferroportin (FP) (TC 2.A.100) family. SLC40A subfamily.</text>
</comment>
<keyword evidence="9" id="KW-1185">Reference proteome</keyword>
<comment type="subcellular location">
    <subcellularLocation>
        <location evidence="1 7">Membrane</location>
        <topology evidence="1 7">Multi-pass membrane protein</topology>
    </subcellularLocation>
</comment>
<accession>A0ABP0KAB1</accession>
<evidence type="ECO:0000256" key="1">
    <source>
        <dbReference type="ARBA" id="ARBA00004141"/>
    </source>
</evidence>
<feature type="transmembrane region" description="Helical" evidence="7">
    <location>
        <begin position="386"/>
        <end position="409"/>
    </location>
</feature>
<feature type="transmembrane region" description="Helical" evidence="7">
    <location>
        <begin position="262"/>
        <end position="280"/>
    </location>
</feature>
<evidence type="ECO:0000313" key="8">
    <source>
        <dbReference type="EMBL" id="CAK9023479.1"/>
    </source>
</evidence>
<keyword evidence="6 7" id="KW-0472">Membrane</keyword>
<protein>
    <recommendedName>
        <fullName evidence="7">Solute carrier family 40 member</fullName>
    </recommendedName>
</protein>
<feature type="transmembrane region" description="Helical" evidence="7">
    <location>
        <begin position="20"/>
        <end position="42"/>
    </location>
</feature>
<proteinExistence type="inferred from homology"/>
<evidence type="ECO:0000256" key="7">
    <source>
        <dbReference type="RuleBase" id="RU365065"/>
    </source>
</evidence>
<comment type="function">
    <text evidence="7">May be involved in iron transport and iron homeostasis.</text>
</comment>
<reference evidence="8 9" key="1">
    <citation type="submission" date="2024-02" db="EMBL/GenBank/DDBJ databases">
        <authorList>
            <person name="Chen Y."/>
            <person name="Shah S."/>
            <person name="Dougan E. K."/>
            <person name="Thang M."/>
            <person name="Chan C."/>
        </authorList>
    </citation>
    <scope>NUCLEOTIDE SEQUENCE [LARGE SCALE GENOMIC DNA]</scope>
</reference>
<evidence type="ECO:0000256" key="6">
    <source>
        <dbReference type="ARBA" id="ARBA00023136"/>
    </source>
</evidence>
<feature type="transmembrane region" description="Helical" evidence="7">
    <location>
        <begin position="286"/>
        <end position="306"/>
    </location>
</feature>
<evidence type="ECO:0000256" key="4">
    <source>
        <dbReference type="ARBA" id="ARBA00022692"/>
    </source>
</evidence>
<feature type="transmembrane region" description="Helical" evidence="7">
    <location>
        <begin position="54"/>
        <end position="74"/>
    </location>
</feature>
<evidence type="ECO:0000256" key="5">
    <source>
        <dbReference type="ARBA" id="ARBA00022989"/>
    </source>
</evidence>
<evidence type="ECO:0000256" key="3">
    <source>
        <dbReference type="ARBA" id="ARBA00022448"/>
    </source>
</evidence>
<dbReference type="SUPFAM" id="SSF103473">
    <property type="entry name" value="MFS general substrate transporter"/>
    <property type="match status" value="1"/>
</dbReference>
<keyword evidence="5 7" id="KW-1133">Transmembrane helix</keyword>
<gene>
    <name evidence="8" type="ORF">SCF082_LOCUS16231</name>
</gene>
<dbReference type="Pfam" id="PF06963">
    <property type="entry name" value="FPN1"/>
    <property type="match status" value="1"/>
</dbReference>
<dbReference type="PANTHER" id="PTHR11660">
    <property type="entry name" value="SOLUTE CARRIER FAMILY 40 MEMBER"/>
    <property type="match status" value="1"/>
</dbReference>
<evidence type="ECO:0000256" key="2">
    <source>
        <dbReference type="ARBA" id="ARBA00006279"/>
    </source>
</evidence>
<sequence>MAEPLLSNELPDNVVYRNLLLSHGITRLATQGWLFIAPLVLVRFTPGRLIGPAVWGLVTMLGSALLAPPLGAWADQTDRRWVVTLGVSAQAVAVLGSTLVLFLALQGADARVADGSAAPVALAAFTCFSVLEKLGTALSDVAVKREWAPRLFQGDRLKRTNSMMSQIDLWSETLGPFLAGLLITGLDDVFGFVAVGLLNVLSFPPQLLLLRRIYAARAAKLQPLRPEEVHRKANPLTPKTGAWSAWLHHPSGIQFLGLSYSLLYLTVLSPHGAFLTAHLAQRHVPSYQLSLLRGAGALLGVTGVLMHPPAQELLGARVADAVFVLWLAGWTVMALDAFHRAPDAGMTPTLLLFMSAVCLARPGLYGFELGVLNTEQDFSDARHRSAIGAVDSALTSFATLAMYGSGLVLTRPDQFVVLVDGSTLFVSLGAATYLVWLLLYHSHKHRHSTPGSPVS</sequence>
<feature type="transmembrane region" description="Helical" evidence="7">
    <location>
        <begin position="318"/>
        <end position="338"/>
    </location>
</feature>